<dbReference type="PANTHER" id="PTHR21180">
    <property type="entry name" value="ENDONUCLEASE/EXONUCLEASE/PHOSPHATASE FAMILY DOMAIN-CONTAINING PROTEIN 1"/>
    <property type="match status" value="1"/>
</dbReference>
<dbReference type="GO" id="GO:0015627">
    <property type="term" value="C:type II protein secretion system complex"/>
    <property type="evidence" value="ECO:0007669"/>
    <property type="project" value="TreeGrafter"/>
</dbReference>
<dbReference type="GO" id="GO:0003677">
    <property type="term" value="F:DNA binding"/>
    <property type="evidence" value="ECO:0007669"/>
    <property type="project" value="UniProtKB-KW"/>
</dbReference>
<dbReference type="InterPro" id="IPR010994">
    <property type="entry name" value="RuvA_2-like"/>
</dbReference>
<protein>
    <submittedName>
        <fullName evidence="2">ComEA family DNA-binding protein</fullName>
    </submittedName>
</protein>
<feature type="domain" description="Helix-hairpin-helix DNA-binding motif class 1" evidence="1">
    <location>
        <begin position="68"/>
        <end position="87"/>
    </location>
</feature>
<evidence type="ECO:0000259" key="1">
    <source>
        <dbReference type="SMART" id="SM00278"/>
    </source>
</evidence>
<dbReference type="Pfam" id="PF10531">
    <property type="entry name" value="SLBB"/>
    <property type="match status" value="1"/>
</dbReference>
<proteinExistence type="predicted"/>
<dbReference type="Proteomes" id="UP000886070">
    <property type="component" value="Unassembled WGS sequence"/>
</dbReference>
<dbReference type="PANTHER" id="PTHR21180:SF32">
    <property type="entry name" value="ENDONUCLEASE_EXONUCLEASE_PHOSPHATASE FAMILY DOMAIN-CONTAINING PROTEIN 1"/>
    <property type="match status" value="1"/>
</dbReference>
<gene>
    <name evidence="2" type="ORF">ENL39_04870</name>
</gene>
<keyword evidence="2" id="KW-0238">DNA-binding</keyword>
<dbReference type="GO" id="GO:0006281">
    <property type="term" value="P:DNA repair"/>
    <property type="evidence" value="ECO:0007669"/>
    <property type="project" value="InterPro"/>
</dbReference>
<reference evidence="2" key="1">
    <citation type="journal article" date="2020" name="mSystems">
        <title>Genome- and Community-Level Interaction Insights into Carbon Utilization and Element Cycling Functions of Hydrothermarchaeota in Hydrothermal Sediment.</title>
        <authorList>
            <person name="Zhou Z."/>
            <person name="Liu Y."/>
            <person name="Xu W."/>
            <person name="Pan J."/>
            <person name="Luo Z.H."/>
            <person name="Li M."/>
        </authorList>
    </citation>
    <scope>NUCLEOTIDE SEQUENCE [LARGE SCALE GENOMIC DNA]</scope>
    <source>
        <strain evidence="2">HyVt-92</strain>
    </source>
</reference>
<organism evidence="2">
    <name type="scientific">Aerophobetes bacterium</name>
    <dbReference type="NCBI Taxonomy" id="2030807"/>
    <lineage>
        <taxon>Bacteria</taxon>
        <taxon>Candidatus Aerophobota</taxon>
    </lineage>
</organism>
<dbReference type="EMBL" id="DRTT01000136">
    <property type="protein sequence ID" value="HHF98800.1"/>
    <property type="molecule type" value="Genomic_DNA"/>
</dbReference>
<dbReference type="Gene3D" id="3.10.560.10">
    <property type="entry name" value="Outer membrane lipoprotein wza domain like"/>
    <property type="match status" value="1"/>
</dbReference>
<dbReference type="InterPro" id="IPR051675">
    <property type="entry name" value="Endo/Exo/Phosphatase_dom_1"/>
</dbReference>
<dbReference type="AlphaFoldDB" id="A0A7V5HZI0"/>
<dbReference type="InterPro" id="IPR019554">
    <property type="entry name" value="Soluble_ligand-bd"/>
</dbReference>
<comment type="caution">
    <text evidence="2">The sequence shown here is derived from an EMBL/GenBank/DDBJ whole genome shotgun (WGS) entry which is preliminary data.</text>
</comment>
<name>A0A7V5HZI0_UNCAE</name>
<accession>A0A7V5HZI0</accession>
<dbReference type="NCBIfam" id="TIGR00426">
    <property type="entry name" value="competence protein ComEA helix-hairpin-helix repeat region"/>
    <property type="match status" value="1"/>
</dbReference>
<dbReference type="GO" id="GO:0015628">
    <property type="term" value="P:protein secretion by the type II secretion system"/>
    <property type="evidence" value="ECO:0007669"/>
    <property type="project" value="TreeGrafter"/>
</dbReference>
<dbReference type="Pfam" id="PF12836">
    <property type="entry name" value="HHH_3"/>
    <property type="match status" value="1"/>
</dbReference>
<dbReference type="SUPFAM" id="SSF47781">
    <property type="entry name" value="RuvA domain 2-like"/>
    <property type="match status" value="1"/>
</dbReference>
<sequence length="121" mass="13278">MEVKIAGAVKKPGLYRLPENSSIGDLIRMAKGTLPWADLSSLDLTAPLSSDIIYIPEGKLNLNQASVEDLTFLPGIGPELARRIVRYREEKGGFDNLSQLKDVAGIGEIRFAKIKNKLTLK</sequence>
<feature type="domain" description="Helix-hairpin-helix DNA-binding motif class 1" evidence="1">
    <location>
        <begin position="98"/>
        <end position="117"/>
    </location>
</feature>
<dbReference type="Gene3D" id="1.10.150.310">
    <property type="entry name" value="Tex RuvX-like domain-like"/>
    <property type="match status" value="1"/>
</dbReference>
<dbReference type="SMART" id="SM00278">
    <property type="entry name" value="HhH1"/>
    <property type="match status" value="2"/>
</dbReference>
<evidence type="ECO:0000313" key="2">
    <source>
        <dbReference type="EMBL" id="HHF98800.1"/>
    </source>
</evidence>
<dbReference type="InterPro" id="IPR004509">
    <property type="entry name" value="Competence_ComEA_HhH"/>
</dbReference>
<dbReference type="InterPro" id="IPR003583">
    <property type="entry name" value="Hlx-hairpin-Hlx_DNA-bd_motif"/>
</dbReference>